<dbReference type="AlphaFoldDB" id="A0A1G7QGM0"/>
<keyword evidence="1" id="KW-1133">Transmembrane helix</keyword>
<dbReference type="EMBL" id="FNBL01000009">
    <property type="protein sequence ID" value="SDF97661.1"/>
    <property type="molecule type" value="Genomic_DNA"/>
</dbReference>
<organism evidence="2 3">
    <name type="scientific">Celeribacter baekdonensis</name>
    <dbReference type="NCBI Taxonomy" id="875171"/>
    <lineage>
        <taxon>Bacteria</taxon>
        <taxon>Pseudomonadati</taxon>
        <taxon>Pseudomonadota</taxon>
        <taxon>Alphaproteobacteria</taxon>
        <taxon>Rhodobacterales</taxon>
        <taxon>Roseobacteraceae</taxon>
        <taxon>Celeribacter</taxon>
    </lineage>
</organism>
<reference evidence="2 3" key="1">
    <citation type="submission" date="2016-10" db="EMBL/GenBank/DDBJ databases">
        <authorList>
            <person name="de Groot N.N."/>
        </authorList>
    </citation>
    <scope>NUCLEOTIDE SEQUENCE [LARGE SCALE GENOMIC DNA]</scope>
    <source>
        <strain evidence="2 3">DSM 27375</strain>
    </source>
</reference>
<dbReference type="OrthoDB" id="8453740at2"/>
<proteinExistence type="predicted"/>
<keyword evidence="1" id="KW-0812">Transmembrane</keyword>
<name>A0A1G7QGM0_9RHOB</name>
<feature type="transmembrane region" description="Helical" evidence="1">
    <location>
        <begin position="72"/>
        <end position="89"/>
    </location>
</feature>
<gene>
    <name evidence="2" type="ORF">SAMN04488117_109125</name>
</gene>
<dbReference type="Proteomes" id="UP000182284">
    <property type="component" value="Unassembled WGS sequence"/>
</dbReference>
<sequence>MNELLELSWRTQVVLIGGYLSYIIAYSGRRESHTTTDVLGIILCFGGIGLISIGSLERLFELCSVDWLRSDYVLGSLGVMMPTISAIVWRRTIAQKTKRLLSFLTQDKEDGLPSAWSTIIQKENLEYAQLVVTLKNGYSYESYPLGDFNNYPNGPCVFGSDGSVGMYITYITPLDQEGRQAESLIDADGIRITYIPKDQIAEIDFRRKARER</sequence>
<dbReference type="RefSeq" id="WP_143026842.1">
    <property type="nucleotide sequence ID" value="NZ_FNBL01000009.1"/>
</dbReference>
<feature type="transmembrane region" description="Helical" evidence="1">
    <location>
        <begin position="7"/>
        <end position="26"/>
    </location>
</feature>
<evidence type="ECO:0000256" key="1">
    <source>
        <dbReference type="SAM" id="Phobius"/>
    </source>
</evidence>
<evidence type="ECO:0000313" key="3">
    <source>
        <dbReference type="Proteomes" id="UP000182284"/>
    </source>
</evidence>
<feature type="transmembrane region" description="Helical" evidence="1">
    <location>
        <begin position="38"/>
        <end position="60"/>
    </location>
</feature>
<protein>
    <submittedName>
        <fullName evidence="2">Uncharacterized protein</fullName>
    </submittedName>
</protein>
<keyword evidence="1" id="KW-0472">Membrane</keyword>
<evidence type="ECO:0000313" key="2">
    <source>
        <dbReference type="EMBL" id="SDF97661.1"/>
    </source>
</evidence>
<accession>A0A1G7QGM0</accession>